<sequence length="180" mass="18843">MLCCAAKMLAFAAVLGFSVPTAGLVPRVGLGYGLQQLSESRVRCIRLAAAGSLEVTVLSLQEKSEMGLTGNLDNLWLPTQVKAPLAERMPPEASRYVSEGKGKVTVGGESYAVGPNTFVKVQGSAAIELIWTPNEDCDELVLLTPDFWTPGRMAARAALPVVWAGLGVLGLVAVASAITS</sequence>
<reference evidence="3" key="1">
    <citation type="submission" date="2021-01" db="EMBL/GenBank/DDBJ databases">
        <authorList>
            <person name="Corre E."/>
            <person name="Pelletier E."/>
            <person name="Niang G."/>
            <person name="Scheremetjew M."/>
            <person name="Finn R."/>
            <person name="Kale V."/>
            <person name="Holt S."/>
            <person name="Cochrane G."/>
            <person name="Meng A."/>
            <person name="Brown T."/>
            <person name="Cohen L."/>
        </authorList>
    </citation>
    <scope>NUCLEOTIDE SEQUENCE</scope>
    <source>
        <strain evidence="3">PLY182g</strain>
    </source>
</reference>
<evidence type="ECO:0000313" key="3">
    <source>
        <dbReference type="EMBL" id="CAD8605629.1"/>
    </source>
</evidence>
<dbReference type="EMBL" id="HBEY01018591">
    <property type="protein sequence ID" value="CAD8605629.1"/>
    <property type="molecule type" value="Transcribed_RNA"/>
</dbReference>
<accession>A0A7S0Q2C2</accession>
<evidence type="ECO:0000256" key="2">
    <source>
        <dbReference type="SAM" id="SignalP"/>
    </source>
</evidence>
<evidence type="ECO:0000256" key="1">
    <source>
        <dbReference type="SAM" id="Phobius"/>
    </source>
</evidence>
<dbReference type="InterPro" id="IPR011051">
    <property type="entry name" value="RmlC_Cupin_sf"/>
</dbReference>
<proteinExistence type="predicted"/>
<dbReference type="Gene3D" id="2.60.120.10">
    <property type="entry name" value="Jelly Rolls"/>
    <property type="match status" value="1"/>
</dbReference>
<keyword evidence="1" id="KW-0472">Membrane</keyword>
<feature type="chain" id="PRO_5030581558" evidence="2">
    <location>
        <begin position="17"/>
        <end position="180"/>
    </location>
</feature>
<organism evidence="3">
    <name type="scientific">Coccolithus braarudii</name>
    <dbReference type="NCBI Taxonomy" id="221442"/>
    <lineage>
        <taxon>Eukaryota</taxon>
        <taxon>Haptista</taxon>
        <taxon>Haptophyta</taxon>
        <taxon>Prymnesiophyceae</taxon>
        <taxon>Coccolithales</taxon>
        <taxon>Coccolithaceae</taxon>
        <taxon>Coccolithus</taxon>
    </lineage>
</organism>
<feature type="signal peptide" evidence="2">
    <location>
        <begin position="1"/>
        <end position="16"/>
    </location>
</feature>
<protein>
    <submittedName>
        <fullName evidence="3">Uncharacterized protein</fullName>
    </submittedName>
</protein>
<keyword evidence="1" id="KW-0812">Transmembrane</keyword>
<name>A0A7S0Q2C2_9EUKA</name>
<feature type="transmembrane region" description="Helical" evidence="1">
    <location>
        <begin position="157"/>
        <end position="178"/>
    </location>
</feature>
<dbReference type="SUPFAM" id="SSF51182">
    <property type="entry name" value="RmlC-like cupins"/>
    <property type="match status" value="1"/>
</dbReference>
<keyword evidence="1" id="KW-1133">Transmembrane helix</keyword>
<gene>
    <name evidence="3" type="ORF">CPEL01642_LOCUS8964</name>
</gene>
<keyword evidence="2" id="KW-0732">Signal</keyword>
<dbReference type="AlphaFoldDB" id="A0A7S0Q2C2"/>
<dbReference type="InterPro" id="IPR014710">
    <property type="entry name" value="RmlC-like_jellyroll"/>
</dbReference>